<keyword evidence="2" id="KW-0813">Transport</keyword>
<evidence type="ECO:0000313" key="13">
    <source>
        <dbReference type="EMBL" id="RGT57982.1"/>
    </source>
</evidence>
<dbReference type="AlphaFoldDB" id="A0A412PIJ9"/>
<dbReference type="InterPro" id="IPR039421">
    <property type="entry name" value="Type_1_exporter"/>
</dbReference>
<evidence type="ECO:0000256" key="3">
    <source>
        <dbReference type="ARBA" id="ARBA00022475"/>
    </source>
</evidence>
<feature type="transmembrane region" description="Helical" evidence="10">
    <location>
        <begin position="136"/>
        <end position="159"/>
    </location>
</feature>
<keyword evidence="6" id="KW-0378">Hydrolase</keyword>
<sequence>MKKYAYSIPVLVSRLVKKAKPIAKYLTISTLASIIGNLSHMGVMGFGALWVMRVAGILTTGSVWIYACMMLVSGLLIALCRYLEGVFSHLGAYGILAKMRVDLFTSINRLAPAYLIDQKIGDVINIAVGDIETLEYFFAHTIGPMFTVILLPVTTVLIALQFNVLYAYVLIPVYLMISVIIPLVGLYLGRGIGKEYRKDLGKLKAVILENIYAIKDIQIYHAGDAKIAQVMRYNDQVNKDMHAMTIHKQALSSAPNFFVYLGRVMILIVAAYLLSSGMGDPVGTIVISFIATASFSSTFSLTFVVSHLLEAFAAAERIFLIEDAKPLTTDPSESVQIEHVECIDFEDVSFTYPKTNREILKHFNLSIQNQKHIGIVGESGSGKSTILRLLLRYYPIQTGKIRINGIPLDQFSFEELHRHIAVLEQDTYLFNDTIAGNIAIAKPEATMDEIRLAAKRAGIDDFIMSLAEGYDTQMGQMSSRVSGGERQRIGLARIMLKQPDVIILDEPTSALDVLHEKELLYILEKEFKNKMILTISHRLSTLTYCDRIIQVKDGSVNVKG</sequence>
<evidence type="ECO:0000256" key="4">
    <source>
        <dbReference type="ARBA" id="ARBA00022692"/>
    </source>
</evidence>
<dbReference type="GO" id="GO:0015421">
    <property type="term" value="F:ABC-type oligopeptide transporter activity"/>
    <property type="evidence" value="ECO:0007669"/>
    <property type="project" value="TreeGrafter"/>
</dbReference>
<dbReference type="GO" id="GO:0005886">
    <property type="term" value="C:plasma membrane"/>
    <property type="evidence" value="ECO:0007669"/>
    <property type="project" value="UniProtKB-SubCell"/>
</dbReference>
<evidence type="ECO:0000256" key="2">
    <source>
        <dbReference type="ARBA" id="ARBA00022448"/>
    </source>
</evidence>
<dbReference type="EMBL" id="QRWX01000001">
    <property type="protein sequence ID" value="RGT57982.1"/>
    <property type="molecule type" value="Genomic_DNA"/>
</dbReference>
<gene>
    <name evidence="13" type="ORF">DWX20_02735</name>
</gene>
<proteinExistence type="predicted"/>
<evidence type="ECO:0000256" key="7">
    <source>
        <dbReference type="ARBA" id="ARBA00022840"/>
    </source>
</evidence>
<evidence type="ECO:0000256" key="10">
    <source>
        <dbReference type="SAM" id="Phobius"/>
    </source>
</evidence>
<comment type="caution">
    <text evidence="13">The sequence shown here is derived from an EMBL/GenBank/DDBJ whole genome shotgun (WGS) entry which is preliminary data.</text>
</comment>
<dbReference type="Gene3D" id="3.40.50.300">
    <property type="entry name" value="P-loop containing nucleotide triphosphate hydrolases"/>
    <property type="match status" value="1"/>
</dbReference>
<evidence type="ECO:0000256" key="9">
    <source>
        <dbReference type="ARBA" id="ARBA00023136"/>
    </source>
</evidence>
<keyword evidence="3" id="KW-1003">Cell membrane</keyword>
<protein>
    <submittedName>
        <fullName evidence="13">ABC transporter ATP-binding protein</fullName>
    </submittedName>
</protein>
<keyword evidence="6" id="KW-0645">Protease</keyword>
<feature type="transmembrane region" description="Helical" evidence="10">
    <location>
        <begin position="25"/>
        <end position="51"/>
    </location>
</feature>
<dbReference type="SMART" id="SM00382">
    <property type="entry name" value="AAA"/>
    <property type="match status" value="1"/>
</dbReference>
<keyword evidence="8 10" id="KW-1133">Transmembrane helix</keyword>
<dbReference type="Pfam" id="PF00664">
    <property type="entry name" value="ABC_membrane"/>
    <property type="match status" value="1"/>
</dbReference>
<dbReference type="PROSITE" id="PS50893">
    <property type="entry name" value="ABC_TRANSPORTER_2"/>
    <property type="match status" value="1"/>
</dbReference>
<keyword evidence="7 13" id="KW-0067">ATP-binding</keyword>
<evidence type="ECO:0000256" key="6">
    <source>
        <dbReference type="ARBA" id="ARBA00022807"/>
    </source>
</evidence>
<feature type="domain" description="ABC transmembrane type-1" evidence="12">
    <location>
        <begin position="28"/>
        <end position="311"/>
    </location>
</feature>
<dbReference type="GO" id="GO:0005524">
    <property type="term" value="F:ATP binding"/>
    <property type="evidence" value="ECO:0007669"/>
    <property type="project" value="UniProtKB-KW"/>
</dbReference>
<dbReference type="FunFam" id="3.40.50.300:FF:000299">
    <property type="entry name" value="ABC transporter ATP-binding protein/permease"/>
    <property type="match status" value="1"/>
</dbReference>
<dbReference type="PANTHER" id="PTHR43394:SF1">
    <property type="entry name" value="ATP-BINDING CASSETTE SUB-FAMILY B MEMBER 10, MITOCHONDRIAL"/>
    <property type="match status" value="1"/>
</dbReference>
<keyword evidence="6" id="KW-0788">Thiol protease</keyword>
<dbReference type="SUPFAM" id="SSF52540">
    <property type="entry name" value="P-loop containing nucleoside triphosphate hydrolases"/>
    <property type="match status" value="1"/>
</dbReference>
<reference evidence="13 14" key="1">
    <citation type="submission" date="2018-08" db="EMBL/GenBank/DDBJ databases">
        <title>A genome reference for cultivated species of the human gut microbiota.</title>
        <authorList>
            <person name="Zou Y."/>
            <person name="Xue W."/>
            <person name="Luo G."/>
        </authorList>
    </citation>
    <scope>NUCLEOTIDE SEQUENCE [LARGE SCALE GENOMIC DNA]</scope>
    <source>
        <strain evidence="13 14">AF18-46</strain>
    </source>
</reference>
<evidence type="ECO:0000259" key="11">
    <source>
        <dbReference type="PROSITE" id="PS50893"/>
    </source>
</evidence>
<dbReference type="InterPro" id="IPR036640">
    <property type="entry name" value="ABC1_TM_sf"/>
</dbReference>
<dbReference type="PANTHER" id="PTHR43394">
    <property type="entry name" value="ATP-DEPENDENT PERMEASE MDL1, MITOCHONDRIAL"/>
    <property type="match status" value="1"/>
</dbReference>
<dbReference type="Gene3D" id="1.20.1560.10">
    <property type="entry name" value="ABC transporter type 1, transmembrane domain"/>
    <property type="match status" value="1"/>
</dbReference>
<name>A0A412PIJ9_9FIRM</name>
<evidence type="ECO:0000256" key="8">
    <source>
        <dbReference type="ARBA" id="ARBA00022989"/>
    </source>
</evidence>
<dbReference type="InterPro" id="IPR017871">
    <property type="entry name" value="ABC_transporter-like_CS"/>
</dbReference>
<evidence type="ECO:0000259" key="12">
    <source>
        <dbReference type="PROSITE" id="PS50929"/>
    </source>
</evidence>
<evidence type="ECO:0000256" key="5">
    <source>
        <dbReference type="ARBA" id="ARBA00022741"/>
    </source>
</evidence>
<dbReference type="GO" id="GO:0016887">
    <property type="term" value="F:ATP hydrolysis activity"/>
    <property type="evidence" value="ECO:0007669"/>
    <property type="project" value="InterPro"/>
</dbReference>
<evidence type="ECO:0000313" key="14">
    <source>
        <dbReference type="Proteomes" id="UP000284731"/>
    </source>
</evidence>
<dbReference type="InterPro" id="IPR027417">
    <property type="entry name" value="P-loop_NTPase"/>
</dbReference>
<accession>A0A412PIJ9</accession>
<keyword evidence="9 10" id="KW-0472">Membrane</keyword>
<dbReference type="InterPro" id="IPR003593">
    <property type="entry name" value="AAA+_ATPase"/>
</dbReference>
<dbReference type="Proteomes" id="UP000284731">
    <property type="component" value="Unassembled WGS sequence"/>
</dbReference>
<keyword evidence="5" id="KW-0547">Nucleotide-binding</keyword>
<dbReference type="PROSITE" id="PS50929">
    <property type="entry name" value="ABC_TM1F"/>
    <property type="match status" value="1"/>
</dbReference>
<dbReference type="Pfam" id="PF00005">
    <property type="entry name" value="ABC_tran"/>
    <property type="match status" value="1"/>
</dbReference>
<feature type="transmembrane region" description="Helical" evidence="10">
    <location>
        <begin position="257"/>
        <end position="274"/>
    </location>
</feature>
<comment type="subcellular location">
    <subcellularLocation>
        <location evidence="1">Cell membrane</location>
        <topology evidence="1">Multi-pass membrane protein</topology>
    </subcellularLocation>
</comment>
<feature type="transmembrane region" description="Helical" evidence="10">
    <location>
        <begin position="165"/>
        <end position="188"/>
    </location>
</feature>
<feature type="transmembrane region" description="Helical" evidence="10">
    <location>
        <begin position="63"/>
        <end position="83"/>
    </location>
</feature>
<dbReference type="PROSITE" id="PS00211">
    <property type="entry name" value="ABC_TRANSPORTER_1"/>
    <property type="match status" value="1"/>
</dbReference>
<feature type="transmembrane region" description="Helical" evidence="10">
    <location>
        <begin position="286"/>
        <end position="309"/>
    </location>
</feature>
<dbReference type="InterPro" id="IPR003439">
    <property type="entry name" value="ABC_transporter-like_ATP-bd"/>
</dbReference>
<organism evidence="13 14">
    <name type="scientific">Solobacterium moorei</name>
    <dbReference type="NCBI Taxonomy" id="102148"/>
    <lineage>
        <taxon>Bacteria</taxon>
        <taxon>Bacillati</taxon>
        <taxon>Bacillota</taxon>
        <taxon>Erysipelotrichia</taxon>
        <taxon>Erysipelotrichales</taxon>
        <taxon>Erysipelotrichaceae</taxon>
        <taxon>Solobacterium</taxon>
    </lineage>
</organism>
<dbReference type="SUPFAM" id="SSF90123">
    <property type="entry name" value="ABC transporter transmembrane region"/>
    <property type="match status" value="1"/>
</dbReference>
<dbReference type="GO" id="GO:0008234">
    <property type="term" value="F:cysteine-type peptidase activity"/>
    <property type="evidence" value="ECO:0007669"/>
    <property type="project" value="UniProtKB-KW"/>
</dbReference>
<dbReference type="RefSeq" id="WP_118764395.1">
    <property type="nucleotide sequence ID" value="NZ_CABJCF010000001.1"/>
</dbReference>
<feature type="domain" description="ABC transporter" evidence="11">
    <location>
        <begin position="343"/>
        <end position="560"/>
    </location>
</feature>
<dbReference type="InterPro" id="IPR011527">
    <property type="entry name" value="ABC1_TM_dom"/>
</dbReference>
<keyword evidence="4 10" id="KW-0812">Transmembrane</keyword>
<evidence type="ECO:0000256" key="1">
    <source>
        <dbReference type="ARBA" id="ARBA00004651"/>
    </source>
</evidence>